<reference evidence="2 3" key="1">
    <citation type="submission" date="2021-06" db="EMBL/GenBank/DDBJ databases">
        <title>Caerostris extrusa draft genome.</title>
        <authorList>
            <person name="Kono N."/>
            <person name="Arakawa K."/>
        </authorList>
    </citation>
    <scope>NUCLEOTIDE SEQUENCE [LARGE SCALE GENOMIC DNA]</scope>
</reference>
<protein>
    <submittedName>
        <fullName evidence="2">Uncharacterized protein</fullName>
    </submittedName>
</protein>
<keyword evidence="3" id="KW-1185">Reference proteome</keyword>
<accession>A0AAV4M501</accession>
<evidence type="ECO:0000313" key="3">
    <source>
        <dbReference type="Proteomes" id="UP001054945"/>
    </source>
</evidence>
<sequence length="141" mass="16177">MFCVAQKEPLLCRSPAERGDVMGKNLQRKLNSPASHCFNLLFAVGIVTGQALEMRGSEREKKKRLFQHRGRRGRIRRMGTFCQLLLTVGRSGLFKNRLDKLQSYLRISADSNEQRVFVQDESRNAQRNMKRHSILSVTAAK</sequence>
<evidence type="ECO:0000313" key="2">
    <source>
        <dbReference type="EMBL" id="GIX67300.1"/>
    </source>
</evidence>
<comment type="caution">
    <text evidence="2">The sequence shown here is derived from an EMBL/GenBank/DDBJ whole genome shotgun (WGS) entry which is preliminary data.</text>
</comment>
<feature type="region of interest" description="Disordered" evidence="1">
    <location>
        <begin position="120"/>
        <end position="141"/>
    </location>
</feature>
<name>A0AAV4M501_CAEEX</name>
<dbReference type="EMBL" id="BPLR01019388">
    <property type="protein sequence ID" value="GIX67300.1"/>
    <property type="molecule type" value="Genomic_DNA"/>
</dbReference>
<evidence type="ECO:0000256" key="1">
    <source>
        <dbReference type="SAM" id="MobiDB-lite"/>
    </source>
</evidence>
<proteinExistence type="predicted"/>
<gene>
    <name evidence="2" type="ORF">CEXT_72441</name>
</gene>
<organism evidence="2 3">
    <name type="scientific">Caerostris extrusa</name>
    <name type="common">Bark spider</name>
    <name type="synonym">Caerostris bankana</name>
    <dbReference type="NCBI Taxonomy" id="172846"/>
    <lineage>
        <taxon>Eukaryota</taxon>
        <taxon>Metazoa</taxon>
        <taxon>Ecdysozoa</taxon>
        <taxon>Arthropoda</taxon>
        <taxon>Chelicerata</taxon>
        <taxon>Arachnida</taxon>
        <taxon>Araneae</taxon>
        <taxon>Araneomorphae</taxon>
        <taxon>Entelegynae</taxon>
        <taxon>Araneoidea</taxon>
        <taxon>Araneidae</taxon>
        <taxon>Caerostris</taxon>
    </lineage>
</organism>
<dbReference type="Proteomes" id="UP001054945">
    <property type="component" value="Unassembled WGS sequence"/>
</dbReference>
<dbReference type="AlphaFoldDB" id="A0AAV4M501"/>